<dbReference type="AlphaFoldDB" id="A0A0F0G1S7"/>
<reference evidence="1 2" key="1">
    <citation type="submission" date="2018-06" db="EMBL/GenBank/DDBJ databases">
        <authorList>
            <consortium name="Pathogen Informatics"/>
            <person name="Doyle S."/>
        </authorList>
    </citation>
    <scope>NUCLEOTIDE SEQUENCE [LARGE SCALE GENOMIC DNA]</scope>
    <source>
        <strain evidence="1 2">NCTC10343</strain>
    </source>
</reference>
<organism evidence="1 2">
    <name type="scientific">Paenibacillus polymyxa</name>
    <name type="common">Bacillus polymyxa</name>
    <dbReference type="NCBI Taxonomy" id="1406"/>
    <lineage>
        <taxon>Bacteria</taxon>
        <taxon>Bacillati</taxon>
        <taxon>Bacillota</taxon>
        <taxon>Bacilli</taxon>
        <taxon>Bacillales</taxon>
        <taxon>Paenibacillaceae</taxon>
        <taxon>Paenibacillus</taxon>
    </lineage>
</organism>
<evidence type="ECO:0000313" key="2">
    <source>
        <dbReference type="Proteomes" id="UP000254400"/>
    </source>
</evidence>
<proteinExistence type="predicted"/>
<accession>A0A0F0G1S7</accession>
<evidence type="ECO:0000313" key="1">
    <source>
        <dbReference type="EMBL" id="SUA63009.1"/>
    </source>
</evidence>
<protein>
    <submittedName>
        <fullName evidence="1">Uncharacterized protein</fullName>
    </submittedName>
</protein>
<sequence length="98" mass="10768">MKNANQNRQSGKRGLGGPTYLLNPNQVASFINQTVDFTLNSGQRVCRVFIHSVSPETNPQNSTYGDFTYLVFQNGKFYMISNNAANISQIGLAGSICM</sequence>
<dbReference type="Proteomes" id="UP000254400">
    <property type="component" value="Unassembled WGS sequence"/>
</dbReference>
<name>A0A0F0G1S7_PAEPO</name>
<gene>
    <name evidence="1" type="ORF">NCTC10343_00531</name>
</gene>
<dbReference type="EMBL" id="UGSC01000001">
    <property type="protein sequence ID" value="SUA63009.1"/>
    <property type="molecule type" value="Genomic_DNA"/>
</dbReference>